<sequence length="413" mass="45695">MAIQGLISTGDIETSDANERPKNWRQGILMRFPNGHAPITALTSKMKKKVTDDPQFNWWEREVSNVRLQLGSNAGTGNSLTTLADPFGFGGSEQVKSGDLLYAEETGELMLATADGAADGLTLTVSRSWGATVATTVLFATENPNLVIVGSVYAESSDTPESVRYRATRFYNYTQIFRNSLKASRTAMQTRLRTMEEVRDAKQQALLYHSISMEYAFIFGEKVEDTSGAEPRRSTGGIISRIPSANIVDKLGAAVSWDEYEDIMLEAFRFGSQEKMAFCGNRAILAIQRAIRHADAVSVELTPATKEFGMDVRRLFTPYGTVVLKSHPLFNQITSTPGAGNEYFSFDTWMMIVDMADLTYRPLRNSDTQYLPDRQANGVDGLTSEYLTEAGLEVNHGKHHFLVKGLYLGGDEP</sequence>
<dbReference type="Pfam" id="PF17236">
    <property type="entry name" value="SU10_MCP"/>
    <property type="match status" value="1"/>
</dbReference>
<accession>A0A0F9Q8M0</accession>
<organism evidence="2">
    <name type="scientific">marine sediment metagenome</name>
    <dbReference type="NCBI Taxonomy" id="412755"/>
    <lineage>
        <taxon>unclassified sequences</taxon>
        <taxon>metagenomes</taxon>
        <taxon>ecological metagenomes</taxon>
    </lineage>
</organism>
<feature type="region of interest" description="Disordered" evidence="1">
    <location>
        <begin position="1"/>
        <end position="20"/>
    </location>
</feature>
<dbReference type="EMBL" id="LAZR01004333">
    <property type="protein sequence ID" value="KKN09571.1"/>
    <property type="molecule type" value="Genomic_DNA"/>
</dbReference>
<comment type="caution">
    <text evidence="2">The sequence shown here is derived from an EMBL/GenBank/DDBJ whole genome shotgun (WGS) entry which is preliminary data.</text>
</comment>
<dbReference type="AlphaFoldDB" id="A0A0F9Q8M0"/>
<reference evidence="2" key="1">
    <citation type="journal article" date="2015" name="Nature">
        <title>Complex archaea that bridge the gap between prokaryotes and eukaryotes.</title>
        <authorList>
            <person name="Spang A."/>
            <person name="Saw J.H."/>
            <person name="Jorgensen S.L."/>
            <person name="Zaremba-Niedzwiedzka K."/>
            <person name="Martijn J."/>
            <person name="Lind A.E."/>
            <person name="van Eijk R."/>
            <person name="Schleper C."/>
            <person name="Guy L."/>
            <person name="Ettema T.J."/>
        </authorList>
    </citation>
    <scope>NUCLEOTIDE SEQUENCE</scope>
</reference>
<proteinExistence type="predicted"/>
<evidence type="ECO:0000256" key="1">
    <source>
        <dbReference type="SAM" id="MobiDB-lite"/>
    </source>
</evidence>
<evidence type="ECO:0000313" key="2">
    <source>
        <dbReference type="EMBL" id="KKN09571.1"/>
    </source>
</evidence>
<name>A0A0F9Q8M0_9ZZZZ</name>
<protein>
    <submittedName>
        <fullName evidence="2">Uncharacterized protein</fullName>
    </submittedName>
</protein>
<dbReference type="InterPro" id="IPR035198">
    <property type="entry name" value="SU10_MCP"/>
</dbReference>
<gene>
    <name evidence="2" type="ORF">LCGC14_1045330</name>
</gene>